<feature type="domain" description="HTH marR-type" evidence="1">
    <location>
        <begin position="8"/>
        <end position="142"/>
    </location>
</feature>
<dbReference type="AlphaFoldDB" id="A0AAE4VKV2"/>
<sequence length="323" mass="37093">MRGMSFMQKEQIEKLRSLSRKLVRELGMLQLDRSDSSITPGHWHALIEIEKDPGLTISKLGALLLMSISRISRLTSSLSKKGLIEFKEGLDKREKYLYLTAEGQATVKSIDDFSEEKIEGAFKFLQESEMVEIINAIDKYSNVLEQNRLLGSDIKIATLSTSRVIRKQIMSMISEIQENEFSIPINKDTNICILKAEHYFYYDHSYNFWYAVADNGQIIGSIGLRKINDCGGEIKKFFVIKEYRGTGVAKKLMLTLLNATLKHHFKKLFLGSVDILKAAHIFYKRYGFIKIVRSDLPKEFELCELDSVFYVGEVEEVMEKLSK</sequence>
<dbReference type="InterPro" id="IPR016181">
    <property type="entry name" value="Acyl_CoA_acyltransferase"/>
</dbReference>
<protein>
    <submittedName>
        <fullName evidence="3">GNAT family N-acetyltransferase</fullName>
    </submittedName>
</protein>
<organism evidence="3 4">
    <name type="scientific">Lyticum sinuosum</name>
    <dbReference type="NCBI Taxonomy" id="1332059"/>
    <lineage>
        <taxon>Bacteria</taxon>
        <taxon>Pseudomonadati</taxon>
        <taxon>Pseudomonadota</taxon>
        <taxon>Alphaproteobacteria</taxon>
        <taxon>Rickettsiales</taxon>
        <taxon>Lyticum</taxon>
    </lineage>
</organism>
<evidence type="ECO:0000313" key="3">
    <source>
        <dbReference type="EMBL" id="MDZ5760867.1"/>
    </source>
</evidence>
<dbReference type="SMART" id="SM00347">
    <property type="entry name" value="HTH_MARR"/>
    <property type="match status" value="1"/>
</dbReference>
<feature type="domain" description="N-acetyltransferase" evidence="2">
    <location>
        <begin position="167"/>
        <end position="306"/>
    </location>
</feature>
<dbReference type="InterPro" id="IPR000182">
    <property type="entry name" value="GNAT_dom"/>
</dbReference>
<dbReference type="GO" id="GO:0016747">
    <property type="term" value="F:acyltransferase activity, transferring groups other than amino-acyl groups"/>
    <property type="evidence" value="ECO:0007669"/>
    <property type="project" value="InterPro"/>
</dbReference>
<accession>A0AAE4VKV2</accession>
<dbReference type="GO" id="GO:0003700">
    <property type="term" value="F:DNA-binding transcription factor activity"/>
    <property type="evidence" value="ECO:0007669"/>
    <property type="project" value="InterPro"/>
</dbReference>
<dbReference type="Proteomes" id="UP001289135">
    <property type="component" value="Unassembled WGS sequence"/>
</dbReference>
<keyword evidence="4" id="KW-1185">Reference proteome</keyword>
<dbReference type="GO" id="GO:0006950">
    <property type="term" value="P:response to stress"/>
    <property type="evidence" value="ECO:0007669"/>
    <property type="project" value="TreeGrafter"/>
</dbReference>
<dbReference type="SUPFAM" id="SSF55729">
    <property type="entry name" value="Acyl-CoA N-acyltransferases (Nat)"/>
    <property type="match status" value="1"/>
</dbReference>
<dbReference type="Pfam" id="PF12802">
    <property type="entry name" value="MarR_2"/>
    <property type="match status" value="1"/>
</dbReference>
<dbReference type="Gene3D" id="1.10.10.10">
    <property type="entry name" value="Winged helix-like DNA-binding domain superfamily/Winged helix DNA-binding domain"/>
    <property type="match status" value="1"/>
</dbReference>
<dbReference type="PANTHER" id="PTHR33164:SF43">
    <property type="entry name" value="HTH-TYPE TRANSCRIPTIONAL REPRESSOR YETL"/>
    <property type="match status" value="1"/>
</dbReference>
<comment type="caution">
    <text evidence="3">The sequence shown here is derived from an EMBL/GenBank/DDBJ whole genome shotgun (WGS) entry which is preliminary data.</text>
</comment>
<dbReference type="InterPro" id="IPR036388">
    <property type="entry name" value="WH-like_DNA-bd_sf"/>
</dbReference>
<evidence type="ECO:0000259" key="2">
    <source>
        <dbReference type="PROSITE" id="PS51186"/>
    </source>
</evidence>
<dbReference type="Pfam" id="PF00583">
    <property type="entry name" value="Acetyltransf_1"/>
    <property type="match status" value="1"/>
</dbReference>
<name>A0AAE4VKV2_9RICK</name>
<dbReference type="PANTHER" id="PTHR33164">
    <property type="entry name" value="TRANSCRIPTIONAL REGULATOR, MARR FAMILY"/>
    <property type="match status" value="1"/>
</dbReference>
<dbReference type="CDD" id="cd04301">
    <property type="entry name" value="NAT_SF"/>
    <property type="match status" value="1"/>
</dbReference>
<dbReference type="SUPFAM" id="SSF46785">
    <property type="entry name" value="Winged helix' DNA-binding domain"/>
    <property type="match status" value="1"/>
</dbReference>
<dbReference type="InterPro" id="IPR000835">
    <property type="entry name" value="HTH_MarR-typ"/>
</dbReference>
<evidence type="ECO:0000259" key="1">
    <source>
        <dbReference type="PROSITE" id="PS50995"/>
    </source>
</evidence>
<dbReference type="PROSITE" id="PS50995">
    <property type="entry name" value="HTH_MARR_2"/>
    <property type="match status" value="1"/>
</dbReference>
<dbReference type="Gene3D" id="3.40.630.30">
    <property type="match status" value="1"/>
</dbReference>
<dbReference type="InterPro" id="IPR039422">
    <property type="entry name" value="MarR/SlyA-like"/>
</dbReference>
<gene>
    <name evidence="3" type="ORF">Lyticum_00019</name>
</gene>
<proteinExistence type="predicted"/>
<reference evidence="3" key="1">
    <citation type="submission" date="2023-02" db="EMBL/GenBank/DDBJ databases">
        <title>Host association and intracellularity evolved multiple times independently in the Rickettsiales.</title>
        <authorList>
            <person name="Castelli M."/>
            <person name="Nardi T."/>
            <person name="Gammuto L."/>
            <person name="Bellinzona G."/>
            <person name="Sabaneyeva E."/>
            <person name="Potekhin A."/>
            <person name="Serra V."/>
            <person name="Petroni G."/>
            <person name="Sassera D."/>
        </authorList>
    </citation>
    <scope>NUCLEOTIDE SEQUENCE</scope>
    <source>
        <strain evidence="3">USBL-36I1</strain>
    </source>
</reference>
<dbReference type="PROSITE" id="PS51186">
    <property type="entry name" value="GNAT"/>
    <property type="match status" value="1"/>
</dbReference>
<dbReference type="EMBL" id="JARGYU010000001">
    <property type="protein sequence ID" value="MDZ5760867.1"/>
    <property type="molecule type" value="Genomic_DNA"/>
</dbReference>
<dbReference type="InterPro" id="IPR036390">
    <property type="entry name" value="WH_DNA-bd_sf"/>
</dbReference>
<evidence type="ECO:0000313" key="4">
    <source>
        <dbReference type="Proteomes" id="UP001289135"/>
    </source>
</evidence>